<protein>
    <submittedName>
        <fullName evidence="5">DgaE family pyridoxal phosphate-dependent ammonia lyase</fullName>
    </submittedName>
</protein>
<gene>
    <name evidence="5" type="ORF">FE784_35270</name>
</gene>
<reference evidence="5 6" key="1">
    <citation type="submission" date="2019-05" db="EMBL/GenBank/DDBJ databases">
        <title>We sequenced the genome of Paenibacillus hemerocallicola KCTC 33185 for further insight into its adaptation and study the phylogeny of Paenibacillus.</title>
        <authorList>
            <person name="Narsing Rao M.P."/>
        </authorList>
    </citation>
    <scope>NUCLEOTIDE SEQUENCE [LARGE SCALE GENOMIC DNA]</scope>
    <source>
        <strain evidence="5 6">KCTC 33185</strain>
    </source>
</reference>
<dbReference type="InterPro" id="IPR018319">
    <property type="entry name" value="SelA-like"/>
</dbReference>
<dbReference type="InterPro" id="IPR006337">
    <property type="entry name" value="DgaE-like"/>
</dbReference>
<evidence type="ECO:0000256" key="4">
    <source>
        <dbReference type="PIRSR" id="PIRSR618319-50"/>
    </source>
</evidence>
<dbReference type="InterPro" id="IPR015421">
    <property type="entry name" value="PyrdxlP-dep_Trfase_major"/>
</dbReference>
<dbReference type="GO" id="GO:0016829">
    <property type="term" value="F:lyase activity"/>
    <property type="evidence" value="ECO:0007669"/>
    <property type="project" value="UniProtKB-KW"/>
</dbReference>
<sequence>MNVFSKFGLKQVVNASGKMTALGASAVHPEVARAVSEAAQDYVEIDELLVAAGREIAKATGAEDGCPTTGAAAGIAIATAAVIAGTNLSLIERLPRPAGVPDEIVLQKGHSVHFGASVTQMIALGGGNPVEVGHANHTEKAHLTEAVNDRTAALLFIQSHHAVQKGVQSLEAMKEIAAAKGIPLIVDAAAEEDMRKYIALGADLVCYSGGKALEGPTSGFICGRKDLIEACRAQYKGIGRAMKVGKEGVVGLLTALARYGAKEETGGEQKARMERFLQLLEGVPGVKGGISQDESGRDIYRAKLEIDPATAGMDAKQLIKRLQSGDPAIYTRNHYSNVGIIFIDPRPLLPNQEQLIADRIRDIISKGSSI</sequence>
<evidence type="ECO:0000313" key="6">
    <source>
        <dbReference type="Proteomes" id="UP000307943"/>
    </source>
</evidence>
<keyword evidence="6" id="KW-1185">Reference proteome</keyword>
<dbReference type="OrthoDB" id="9787096at2"/>
<comment type="similarity">
    <text evidence="3">Belongs to the SelA family.</text>
</comment>
<dbReference type="PANTHER" id="PTHR32328">
    <property type="entry name" value="L-SERYL-TRNA(SEC) SELENIUM TRANSFERASE"/>
    <property type="match status" value="1"/>
</dbReference>
<dbReference type="AlphaFoldDB" id="A0A5C4SY20"/>
<comment type="cofactor">
    <cofactor evidence="1 4">
        <name>pyridoxal 5'-phosphate</name>
        <dbReference type="ChEBI" id="CHEBI:597326"/>
    </cofactor>
</comment>
<evidence type="ECO:0000313" key="5">
    <source>
        <dbReference type="EMBL" id="TNJ60866.1"/>
    </source>
</evidence>
<dbReference type="GO" id="GO:0004125">
    <property type="term" value="F:L-seryl-tRNA(Sec) selenium transferase activity"/>
    <property type="evidence" value="ECO:0007669"/>
    <property type="project" value="TreeGrafter"/>
</dbReference>
<dbReference type="Gene3D" id="3.40.640.10">
    <property type="entry name" value="Type I PLP-dependent aspartate aminotransferase-like (Major domain)"/>
    <property type="match status" value="1"/>
</dbReference>
<dbReference type="InterPro" id="IPR015424">
    <property type="entry name" value="PyrdxlP-dep_Trfase"/>
</dbReference>
<accession>A0A5C4SY20</accession>
<feature type="modified residue" description="N6-(pyridoxal phosphate)lysine" evidence="4">
    <location>
        <position position="211"/>
    </location>
</feature>
<comment type="caution">
    <text evidence="5">The sequence shown here is derived from an EMBL/GenBank/DDBJ whole genome shotgun (WGS) entry which is preliminary data.</text>
</comment>
<dbReference type="RefSeq" id="WP_139606936.1">
    <property type="nucleotide sequence ID" value="NZ_VDCQ01000079.1"/>
</dbReference>
<evidence type="ECO:0000256" key="1">
    <source>
        <dbReference type="ARBA" id="ARBA00001933"/>
    </source>
</evidence>
<dbReference type="Pfam" id="PF03841">
    <property type="entry name" value="SelA"/>
    <property type="match status" value="1"/>
</dbReference>
<keyword evidence="2 4" id="KW-0663">Pyridoxal phosphate</keyword>
<keyword evidence="5" id="KW-0456">Lyase</keyword>
<dbReference type="EMBL" id="VDCQ01000079">
    <property type="protein sequence ID" value="TNJ60866.1"/>
    <property type="molecule type" value="Genomic_DNA"/>
</dbReference>
<evidence type="ECO:0000256" key="2">
    <source>
        <dbReference type="ARBA" id="ARBA00022898"/>
    </source>
</evidence>
<dbReference type="PANTHER" id="PTHR32328:SF0">
    <property type="entry name" value="L-SERYL-TRNA(SEC) SELENIUM TRANSFERASE"/>
    <property type="match status" value="1"/>
</dbReference>
<name>A0A5C4SY20_9BACL</name>
<evidence type="ECO:0000256" key="3">
    <source>
        <dbReference type="ARBA" id="ARBA00044507"/>
    </source>
</evidence>
<organism evidence="5 6">
    <name type="scientific">Paenibacillus hemerocallicola</name>
    <dbReference type="NCBI Taxonomy" id="1172614"/>
    <lineage>
        <taxon>Bacteria</taxon>
        <taxon>Bacillati</taxon>
        <taxon>Bacillota</taxon>
        <taxon>Bacilli</taxon>
        <taxon>Bacillales</taxon>
        <taxon>Paenibacillaceae</taxon>
        <taxon>Paenibacillus</taxon>
    </lineage>
</organism>
<dbReference type="NCBIfam" id="TIGR01437">
    <property type="entry name" value="selA_rel"/>
    <property type="match status" value="1"/>
</dbReference>
<dbReference type="Proteomes" id="UP000307943">
    <property type="component" value="Unassembled WGS sequence"/>
</dbReference>
<dbReference type="SUPFAM" id="SSF53383">
    <property type="entry name" value="PLP-dependent transferases"/>
    <property type="match status" value="1"/>
</dbReference>
<proteinExistence type="inferred from homology"/>